<protein>
    <submittedName>
        <fullName evidence="3">Uncharacterized protein LOC115889204</fullName>
    </submittedName>
</protein>
<dbReference type="GeneID" id="115889204"/>
<dbReference type="PANTHER" id="PTHR34239:SF2">
    <property type="entry name" value="TRANSPOSABLE ELEMENT P TRANSPOSASE_THAP9 CONSERVED DOMAIN-CONTAINING PROTEIN"/>
    <property type="match status" value="1"/>
</dbReference>
<evidence type="ECO:0000313" key="3">
    <source>
        <dbReference type="RefSeq" id="XP_030765014.1"/>
    </source>
</evidence>
<dbReference type="InParanoid" id="A0A6J2YP18"/>
<keyword evidence="2" id="KW-1185">Reference proteome</keyword>
<reference evidence="3" key="1">
    <citation type="submission" date="2025-08" db="UniProtKB">
        <authorList>
            <consortium name="RefSeq"/>
        </authorList>
    </citation>
    <scope>IDENTIFICATION</scope>
    <source>
        <tissue evidence="3">Gonads</tissue>
    </source>
</reference>
<feature type="compositionally biased region" description="Basic residues" evidence="1">
    <location>
        <begin position="330"/>
        <end position="349"/>
    </location>
</feature>
<dbReference type="KEGG" id="soy:115889204"/>
<feature type="region of interest" description="Disordered" evidence="1">
    <location>
        <begin position="1"/>
        <end position="21"/>
    </location>
</feature>
<proteinExistence type="predicted"/>
<dbReference type="RefSeq" id="XP_030765014.1">
    <property type="nucleotide sequence ID" value="XM_030909154.1"/>
</dbReference>
<feature type="compositionally biased region" description="Low complexity" evidence="1">
    <location>
        <begin position="42"/>
        <end position="51"/>
    </location>
</feature>
<evidence type="ECO:0000256" key="1">
    <source>
        <dbReference type="SAM" id="MobiDB-lite"/>
    </source>
</evidence>
<gene>
    <name evidence="3" type="primary">LOC115889204</name>
</gene>
<evidence type="ECO:0000313" key="2">
    <source>
        <dbReference type="Proteomes" id="UP000504635"/>
    </source>
</evidence>
<dbReference type="OrthoDB" id="6756251at2759"/>
<accession>A0A6J2YP18</accession>
<name>A0A6J2YP18_SITOR</name>
<feature type="compositionally biased region" description="Basic and acidic residues" evidence="1">
    <location>
        <begin position="1"/>
        <end position="12"/>
    </location>
</feature>
<feature type="region of interest" description="Disordered" evidence="1">
    <location>
        <begin position="263"/>
        <end position="349"/>
    </location>
</feature>
<sequence length="349" mass="39052">MGRESKQKDSSSLRKSCKSAKRDKYDVILSELKKLKKNIRNTSSTSSSSGEEQSEQSHTDSEVVSEPTPDYPPAPANTVVVEAEVHVQEDILGVFGEKPQSEELMGEEIHTEIAERWSSLAKKGMSAEDKDKLASKYSIPKNCAFLKAPKLNEEVEAALKRPIIKQDKYLTTLQNLLNAGLSALAKPINKIASTPENPAENIQELLPCLADAAKAIIAAQQSLSMHRRFLILPGLNENAQKTLQTTVVNEQLFGTDLQETLKSSKSVKRTGEELSSHISKKKPYQGQGSTSASFFRKQNPTSNQNFRKGASENRNPQYRPTWKSSQPKSTHYKKRGERERTYKRRSYQN</sequence>
<organism evidence="2 3">
    <name type="scientific">Sitophilus oryzae</name>
    <name type="common">Rice weevil</name>
    <name type="synonym">Curculio oryzae</name>
    <dbReference type="NCBI Taxonomy" id="7048"/>
    <lineage>
        <taxon>Eukaryota</taxon>
        <taxon>Metazoa</taxon>
        <taxon>Ecdysozoa</taxon>
        <taxon>Arthropoda</taxon>
        <taxon>Hexapoda</taxon>
        <taxon>Insecta</taxon>
        <taxon>Pterygota</taxon>
        <taxon>Neoptera</taxon>
        <taxon>Endopterygota</taxon>
        <taxon>Coleoptera</taxon>
        <taxon>Polyphaga</taxon>
        <taxon>Cucujiformia</taxon>
        <taxon>Curculionidae</taxon>
        <taxon>Dryophthorinae</taxon>
        <taxon>Sitophilus</taxon>
    </lineage>
</organism>
<feature type="compositionally biased region" description="Polar residues" evidence="1">
    <location>
        <begin position="286"/>
        <end position="329"/>
    </location>
</feature>
<dbReference type="AlphaFoldDB" id="A0A6J2YP18"/>
<dbReference type="PANTHER" id="PTHR34239">
    <property type="entry name" value="APPLE DOMAIN-CONTAINING PROTEIN"/>
    <property type="match status" value="1"/>
</dbReference>
<dbReference type="Proteomes" id="UP000504635">
    <property type="component" value="Unplaced"/>
</dbReference>
<feature type="region of interest" description="Disordered" evidence="1">
    <location>
        <begin position="36"/>
        <end position="76"/>
    </location>
</feature>